<feature type="transmembrane region" description="Helical" evidence="2">
    <location>
        <begin position="161"/>
        <end position="187"/>
    </location>
</feature>
<evidence type="ECO:0000256" key="1">
    <source>
        <dbReference type="SAM" id="MobiDB-lite"/>
    </source>
</evidence>
<feature type="non-terminal residue" evidence="3">
    <location>
        <position position="1"/>
    </location>
</feature>
<evidence type="ECO:0000313" key="3">
    <source>
        <dbReference type="EMBL" id="SVB52296.1"/>
    </source>
</evidence>
<protein>
    <recommendedName>
        <fullName evidence="4">Peptide transporter</fullName>
    </recommendedName>
</protein>
<dbReference type="AlphaFoldDB" id="A0A382ENB8"/>
<feature type="region of interest" description="Disordered" evidence="1">
    <location>
        <begin position="1"/>
        <end position="28"/>
    </location>
</feature>
<evidence type="ECO:0000256" key="2">
    <source>
        <dbReference type="SAM" id="Phobius"/>
    </source>
</evidence>
<feature type="transmembrane region" description="Helical" evidence="2">
    <location>
        <begin position="37"/>
        <end position="55"/>
    </location>
</feature>
<keyword evidence="2" id="KW-1133">Transmembrane helix</keyword>
<accession>A0A382ENB8</accession>
<name>A0A382ENB8_9ZZZZ</name>
<proteinExistence type="predicted"/>
<dbReference type="EMBL" id="UINC01045485">
    <property type="protein sequence ID" value="SVB52296.1"/>
    <property type="molecule type" value="Genomic_DNA"/>
</dbReference>
<organism evidence="3">
    <name type="scientific">marine metagenome</name>
    <dbReference type="NCBI Taxonomy" id="408172"/>
    <lineage>
        <taxon>unclassified sequences</taxon>
        <taxon>metagenomes</taxon>
        <taxon>ecological metagenomes</taxon>
    </lineage>
</organism>
<feature type="transmembrane region" description="Helical" evidence="2">
    <location>
        <begin position="225"/>
        <end position="246"/>
    </location>
</feature>
<feature type="transmembrane region" description="Helical" evidence="2">
    <location>
        <begin position="90"/>
        <end position="107"/>
    </location>
</feature>
<keyword evidence="2" id="KW-0472">Membrane</keyword>
<sequence>VAVPEERLHDQEEEQPAERTLFGDPDDPYQPGFNRKTIWACLFVGFIMMPGSIYLSLVTGGQTGAADWVTVILFLEIAKRSLVKLTRQEIIILYWAAAGLAAAGNALNNGVTGGPFAHLIWEQYFIQAPESTGLAQFIPSWVVPPPGSEALADRTFFHSDWFIPISVLTAVTVLFTVNSLSMGYFLFRVTSDVERLPFPLAAVQAGGATALAETSSKTEGWRWRAFSIGTVIGVSWGLIYVMIPILSSTFLV</sequence>
<evidence type="ECO:0008006" key="4">
    <source>
        <dbReference type="Google" id="ProtNLM"/>
    </source>
</evidence>
<feature type="transmembrane region" description="Helical" evidence="2">
    <location>
        <begin position="61"/>
        <end position="78"/>
    </location>
</feature>
<reference evidence="3" key="1">
    <citation type="submission" date="2018-05" db="EMBL/GenBank/DDBJ databases">
        <authorList>
            <person name="Lanie J.A."/>
            <person name="Ng W.-L."/>
            <person name="Kazmierczak K.M."/>
            <person name="Andrzejewski T.M."/>
            <person name="Davidsen T.M."/>
            <person name="Wayne K.J."/>
            <person name="Tettelin H."/>
            <person name="Glass J.I."/>
            <person name="Rusch D."/>
            <person name="Podicherti R."/>
            <person name="Tsui H.-C.T."/>
            <person name="Winkler M.E."/>
        </authorList>
    </citation>
    <scope>NUCLEOTIDE SEQUENCE</scope>
</reference>
<feature type="non-terminal residue" evidence="3">
    <location>
        <position position="252"/>
    </location>
</feature>
<gene>
    <name evidence="3" type="ORF">METZ01_LOCUS205150</name>
</gene>
<keyword evidence="2" id="KW-0812">Transmembrane</keyword>
<feature type="compositionally biased region" description="Basic and acidic residues" evidence="1">
    <location>
        <begin position="1"/>
        <end position="10"/>
    </location>
</feature>